<feature type="compositionally biased region" description="Pro residues" evidence="14">
    <location>
        <begin position="422"/>
        <end position="438"/>
    </location>
</feature>
<comment type="subcellular location">
    <subcellularLocation>
        <location evidence="2">Secreted</location>
    </subcellularLocation>
</comment>
<evidence type="ECO:0000256" key="8">
    <source>
        <dbReference type="ARBA" id="ARBA00022801"/>
    </source>
</evidence>
<accession>A0A7Y1MLM6</accession>
<keyword evidence="4" id="KW-0964">Secreted</keyword>
<keyword evidence="9 13" id="KW-0862">Zinc</keyword>
<comment type="caution">
    <text evidence="16">The sequence shown here is derived from an EMBL/GenBank/DDBJ whole genome shotgun (WGS) entry which is preliminary data.</text>
</comment>
<evidence type="ECO:0000256" key="4">
    <source>
        <dbReference type="ARBA" id="ARBA00022525"/>
    </source>
</evidence>
<dbReference type="GO" id="GO:0008270">
    <property type="term" value="F:zinc ion binding"/>
    <property type="evidence" value="ECO:0007669"/>
    <property type="project" value="InterPro"/>
</dbReference>
<reference evidence="16 17" key="1">
    <citation type="journal article" date="2020" name="Front. Microbiol.">
        <title>Genetic Organization of the aprX-lipA2 Operon Affects the Proteolytic Potential of Pseudomonas Species in Milk.</title>
        <authorList>
            <person name="Maier C."/>
            <person name="Huptas C."/>
            <person name="von Neubeck M."/>
            <person name="Scherer S."/>
            <person name="Wenning M."/>
            <person name="Lucking G."/>
        </authorList>
    </citation>
    <scope>NUCLEOTIDE SEQUENCE [LARGE SCALE GENOMIC DNA]</scope>
    <source>
        <strain evidence="16 17">G4779</strain>
    </source>
</reference>
<dbReference type="Pfam" id="PF13583">
    <property type="entry name" value="Reprolysin_4"/>
    <property type="match status" value="1"/>
</dbReference>
<dbReference type="InterPro" id="IPR011049">
    <property type="entry name" value="Serralysin-like_metalloprot_C"/>
</dbReference>
<dbReference type="Gene3D" id="2.150.10.10">
    <property type="entry name" value="Serralysin-like metalloprotease, C-terminal"/>
    <property type="match status" value="1"/>
</dbReference>
<dbReference type="CDD" id="cd04277">
    <property type="entry name" value="ZnMc_serralysin_like"/>
    <property type="match status" value="1"/>
</dbReference>
<dbReference type="GO" id="GO:0005615">
    <property type="term" value="C:extracellular space"/>
    <property type="evidence" value="ECO:0007669"/>
    <property type="project" value="InterPro"/>
</dbReference>
<dbReference type="InterPro" id="IPR013858">
    <property type="entry name" value="Peptidase_M10B_C"/>
</dbReference>
<evidence type="ECO:0000256" key="13">
    <source>
        <dbReference type="PIRSR" id="PIRSR001205-2"/>
    </source>
</evidence>
<dbReference type="GO" id="GO:0004222">
    <property type="term" value="F:metalloendopeptidase activity"/>
    <property type="evidence" value="ECO:0007669"/>
    <property type="project" value="InterPro"/>
</dbReference>
<comment type="cofactor">
    <cofactor evidence="13">
        <name>Zn(2+)</name>
        <dbReference type="ChEBI" id="CHEBI:29105"/>
    </cofactor>
    <text evidence="13">Binds 1 zinc ion per subunit.</text>
</comment>
<comment type="similarity">
    <text evidence="3">Belongs to the peptidase M10B family.</text>
</comment>
<keyword evidence="11 16" id="KW-0482">Metalloprotease</keyword>
<evidence type="ECO:0000256" key="12">
    <source>
        <dbReference type="PIRSR" id="PIRSR001205-1"/>
    </source>
</evidence>
<dbReference type="Gene3D" id="3.40.390.10">
    <property type="entry name" value="Collagenase (Catalytic Domain)"/>
    <property type="match status" value="1"/>
</dbReference>
<evidence type="ECO:0000256" key="9">
    <source>
        <dbReference type="ARBA" id="ARBA00022833"/>
    </source>
</evidence>
<dbReference type="SUPFAM" id="SSF51120">
    <property type="entry name" value="beta-Roll"/>
    <property type="match status" value="1"/>
</dbReference>
<feature type="active site" evidence="12">
    <location>
        <position position="134"/>
    </location>
</feature>
<feature type="binding site" evidence="13">
    <location>
        <position position="143"/>
    </location>
    <ligand>
        <name>Zn(2+)</name>
        <dbReference type="ChEBI" id="CHEBI:29105"/>
        <note>catalytic</note>
    </ligand>
</feature>
<proteinExistence type="inferred from homology"/>
<evidence type="ECO:0000256" key="14">
    <source>
        <dbReference type="SAM" id="MobiDB-lite"/>
    </source>
</evidence>
<keyword evidence="6 13" id="KW-0479">Metal-binding</keyword>
<dbReference type="InterPro" id="IPR034033">
    <property type="entry name" value="Serralysin-like"/>
</dbReference>
<evidence type="ECO:0000256" key="2">
    <source>
        <dbReference type="ARBA" id="ARBA00004613"/>
    </source>
</evidence>
<dbReference type="InterPro" id="IPR006026">
    <property type="entry name" value="Peptidase_Metallo"/>
</dbReference>
<keyword evidence="5 16" id="KW-0645">Protease</keyword>
<keyword evidence="10" id="KW-0106">Calcium</keyword>
<gene>
    <name evidence="16" type="ORF">HBO33_04720</name>
</gene>
<evidence type="ECO:0000256" key="11">
    <source>
        <dbReference type="ARBA" id="ARBA00023049"/>
    </source>
</evidence>
<feature type="binding site" evidence="13">
    <location>
        <position position="137"/>
    </location>
    <ligand>
        <name>Zn(2+)</name>
        <dbReference type="ChEBI" id="CHEBI:29105"/>
        <note>catalytic</note>
    </ligand>
</feature>
<dbReference type="SMART" id="SM00235">
    <property type="entry name" value="ZnMc"/>
    <property type="match status" value="1"/>
</dbReference>
<sequence>MAGLHKQPSYARKKRSLTTDQAAQQITRSGMRFYDRDKNGKTQVSFNLQEFTEPQKACARRAFQAWQDVANISFHENARVLDGSIQVKGNDGSNRGVAWGPTHQNPAASAQIGTQGVPSTPREGSHFHTTMVHEIGHCLGLAHPSDYNGGGTYDRDAKYAQDTRANSVMSYWAESENAGHNFKNKLPSAPMMHDIASIQRMYGVNRNTRNTDTTYGFNSNTGRDVMSLKSARDSALFCVWDGGGNDTLDFSGYSQNQNINLKAESFSDVGGMRGNVSIAKGVTMENAIGGSGNDALTGNDADNRLKGGGGADVFLGGGGADTFEYDKASDSTPQNPDLIKDFTSGTDKIDVSKALKNTGIKDLNFTSQFKGQRGEAVLSHDAKTGRGSLAIDMSGNGKADLLLNTVGKIQHSDIVTQEQAPTPTPAPAPAPDPAPTPAPDTKASLLATLTGVLQATLMMLQGLLRLFEKSPSGLGRR</sequence>
<dbReference type="Proteomes" id="UP000542111">
    <property type="component" value="Unassembled WGS sequence"/>
</dbReference>
<evidence type="ECO:0000256" key="3">
    <source>
        <dbReference type="ARBA" id="ARBA00009490"/>
    </source>
</evidence>
<dbReference type="GO" id="GO:0006508">
    <property type="term" value="P:proteolysis"/>
    <property type="evidence" value="ECO:0007669"/>
    <property type="project" value="UniProtKB-KW"/>
</dbReference>
<dbReference type="PRINTS" id="PR00313">
    <property type="entry name" value="CABNDNGRPT"/>
</dbReference>
<evidence type="ECO:0000259" key="15">
    <source>
        <dbReference type="SMART" id="SM00235"/>
    </source>
</evidence>
<dbReference type="Pfam" id="PF00353">
    <property type="entry name" value="HemolysinCabind"/>
    <property type="match status" value="1"/>
</dbReference>
<dbReference type="GO" id="GO:0005509">
    <property type="term" value="F:calcium ion binding"/>
    <property type="evidence" value="ECO:0007669"/>
    <property type="project" value="InterPro"/>
</dbReference>
<comment type="cofactor">
    <cofactor evidence="1">
        <name>Ca(2+)</name>
        <dbReference type="ChEBI" id="CHEBI:29108"/>
    </cofactor>
</comment>
<evidence type="ECO:0000256" key="6">
    <source>
        <dbReference type="ARBA" id="ARBA00022723"/>
    </source>
</evidence>
<organism evidence="16 17">
    <name type="scientific">Pseudomonas gessardii</name>
    <dbReference type="NCBI Taxonomy" id="78544"/>
    <lineage>
        <taxon>Bacteria</taxon>
        <taxon>Pseudomonadati</taxon>
        <taxon>Pseudomonadota</taxon>
        <taxon>Gammaproteobacteria</taxon>
        <taxon>Pseudomonadales</taxon>
        <taxon>Pseudomonadaceae</taxon>
        <taxon>Pseudomonas</taxon>
    </lineage>
</organism>
<dbReference type="AlphaFoldDB" id="A0A7Y1MLM6"/>
<evidence type="ECO:0000256" key="10">
    <source>
        <dbReference type="ARBA" id="ARBA00022837"/>
    </source>
</evidence>
<protein>
    <submittedName>
        <fullName evidence="16">Metalloprotease</fullName>
    </submittedName>
</protein>
<dbReference type="InterPro" id="IPR024079">
    <property type="entry name" value="MetalloPept_cat_dom_sf"/>
</dbReference>
<feature type="region of interest" description="Disordered" evidence="14">
    <location>
        <begin position="1"/>
        <end position="23"/>
    </location>
</feature>
<feature type="region of interest" description="Disordered" evidence="14">
    <location>
        <begin position="417"/>
        <end position="442"/>
    </location>
</feature>
<evidence type="ECO:0000256" key="7">
    <source>
        <dbReference type="ARBA" id="ARBA00022737"/>
    </source>
</evidence>
<evidence type="ECO:0000313" key="17">
    <source>
        <dbReference type="Proteomes" id="UP000542111"/>
    </source>
</evidence>
<feature type="domain" description="Peptidase metallopeptidase" evidence="15">
    <location>
        <begin position="33"/>
        <end position="184"/>
    </location>
</feature>
<dbReference type="PIRSF" id="PIRSF001205">
    <property type="entry name" value="Peptidase_M10B"/>
    <property type="match status" value="1"/>
</dbReference>
<evidence type="ECO:0000256" key="1">
    <source>
        <dbReference type="ARBA" id="ARBA00001913"/>
    </source>
</evidence>
<keyword evidence="8" id="KW-0378">Hydrolase</keyword>
<evidence type="ECO:0000313" key="16">
    <source>
        <dbReference type="EMBL" id="NNA94461.1"/>
    </source>
</evidence>
<keyword evidence="7" id="KW-0677">Repeat</keyword>
<feature type="binding site" evidence="13">
    <location>
        <position position="133"/>
    </location>
    <ligand>
        <name>Zn(2+)</name>
        <dbReference type="ChEBI" id="CHEBI:29105"/>
        <note>catalytic</note>
    </ligand>
</feature>
<evidence type="ECO:0000256" key="5">
    <source>
        <dbReference type="ARBA" id="ARBA00022670"/>
    </source>
</evidence>
<name>A0A7Y1MLM6_9PSED</name>
<dbReference type="EMBL" id="JAAQYP010000005">
    <property type="protein sequence ID" value="NNA94461.1"/>
    <property type="molecule type" value="Genomic_DNA"/>
</dbReference>
<dbReference type="InterPro" id="IPR001343">
    <property type="entry name" value="Hemolysn_Ca-bd"/>
</dbReference>
<dbReference type="SUPFAM" id="SSF55486">
    <property type="entry name" value="Metalloproteases ('zincins'), catalytic domain"/>
    <property type="match status" value="1"/>
</dbReference>
<dbReference type="Pfam" id="PF08548">
    <property type="entry name" value="Peptidase_M10_C"/>
    <property type="match status" value="1"/>
</dbReference>
<dbReference type="InterPro" id="IPR016294">
    <property type="entry name" value="Pept_M10B"/>
</dbReference>